<sequence>MKRARVKVYFYDEEQILVEDEEGREKNFINLANENVEKRTLTGAFRMPYADLIRKLLKGDNVTLPSSFFKVHDHIDKMLDSIRNKNGKKALICAFTESEGDRDNVNSPKNIRIGYPLQSSFDLYKNKNLKITWLMNEKTEYPKYWSGEFKDPLSRCSCVYGAQGFEADYVGVVWGRDLVWRGKWVVNTSPITDNVGGKQYSLKVIAKKNVQKALELLRNRYYIMLTRGIREVHIFVEDDMTREYLKSITRSP</sequence>
<proteinExistence type="predicted"/>
<keyword evidence="2" id="KW-0347">Helicase</keyword>
<reference evidence="2 3" key="1">
    <citation type="submission" date="2024-02" db="EMBL/GenBank/DDBJ databases">
        <title>STSV induces naive adaptation in Sulfolobus.</title>
        <authorList>
            <person name="Xiang X."/>
            <person name="Song M."/>
        </authorList>
    </citation>
    <scope>NUCLEOTIDE SEQUENCE [LARGE SCALE GENOMIC DNA]</scope>
    <source>
        <strain evidence="2 3">RT2</strain>
    </source>
</reference>
<keyword evidence="2" id="KW-0547">Nucleotide-binding</keyword>
<dbReference type="GeneID" id="89336401"/>
<dbReference type="RefSeq" id="WP_338604466.1">
    <property type="nucleotide sequence ID" value="NZ_CP146016.1"/>
</dbReference>
<keyword evidence="3" id="KW-1185">Reference proteome</keyword>
<dbReference type="Proteomes" id="UP001432202">
    <property type="component" value="Chromosome"/>
</dbReference>
<dbReference type="GO" id="GO:0004386">
    <property type="term" value="F:helicase activity"/>
    <property type="evidence" value="ECO:0007669"/>
    <property type="project" value="UniProtKB-KW"/>
</dbReference>
<dbReference type="EMBL" id="CP146016">
    <property type="protein sequence ID" value="WWQ61713.1"/>
    <property type="molecule type" value="Genomic_DNA"/>
</dbReference>
<feature type="domain" description="Schlafen group 3-like DNA/RNA helicase" evidence="1">
    <location>
        <begin position="1"/>
        <end position="238"/>
    </location>
</feature>
<dbReference type="AlphaFoldDB" id="A0AAX4L5Z7"/>
<organism evidence="2 3">
    <name type="scientific">Sulfolobus tengchongensis</name>
    <dbReference type="NCBI Taxonomy" id="207809"/>
    <lineage>
        <taxon>Archaea</taxon>
        <taxon>Thermoproteota</taxon>
        <taxon>Thermoprotei</taxon>
        <taxon>Sulfolobales</taxon>
        <taxon>Sulfolobaceae</taxon>
        <taxon>Sulfolobus</taxon>
    </lineage>
</organism>
<evidence type="ECO:0000313" key="3">
    <source>
        <dbReference type="Proteomes" id="UP001432202"/>
    </source>
</evidence>
<keyword evidence="2" id="KW-0067">ATP-binding</keyword>
<protein>
    <submittedName>
        <fullName evidence="2">DNA/RNA helicase domain-containing protein</fullName>
    </submittedName>
</protein>
<name>A0AAX4L5Z7_9CREN</name>
<dbReference type="Pfam" id="PF09848">
    <property type="entry name" value="SLFN-g3_helicase"/>
    <property type="match status" value="1"/>
</dbReference>
<dbReference type="InterPro" id="IPR018647">
    <property type="entry name" value="SLFN_3-like_DNA/RNA_helicase"/>
</dbReference>
<accession>A0AAX4L5Z7</accession>
<gene>
    <name evidence="2" type="ORF">V6M85_06495</name>
</gene>
<evidence type="ECO:0000313" key="2">
    <source>
        <dbReference type="EMBL" id="WWQ61713.1"/>
    </source>
</evidence>
<evidence type="ECO:0000259" key="1">
    <source>
        <dbReference type="Pfam" id="PF09848"/>
    </source>
</evidence>
<keyword evidence="2" id="KW-0378">Hydrolase</keyword>